<proteinExistence type="inferred from homology"/>
<comment type="similarity">
    <text evidence="5 18">Belongs to the CDS family.</text>
</comment>
<dbReference type="EC" id="2.7.7.41" evidence="6 18"/>
<evidence type="ECO:0000256" key="20">
    <source>
        <dbReference type="SAM" id="Phobius"/>
    </source>
</evidence>
<keyword evidence="11 18" id="KW-0812">Transmembrane</keyword>
<evidence type="ECO:0000256" key="1">
    <source>
        <dbReference type="ARBA" id="ARBA00001698"/>
    </source>
</evidence>
<evidence type="ECO:0000256" key="8">
    <source>
        <dbReference type="ARBA" id="ARBA00022475"/>
    </source>
</evidence>
<dbReference type="PROSITE" id="PS01315">
    <property type="entry name" value="CDS"/>
    <property type="match status" value="1"/>
</dbReference>
<feature type="transmembrane region" description="Helical" evidence="20">
    <location>
        <begin position="303"/>
        <end position="322"/>
    </location>
</feature>
<evidence type="ECO:0000256" key="7">
    <source>
        <dbReference type="ARBA" id="ARBA00019373"/>
    </source>
</evidence>
<dbReference type="PANTHER" id="PTHR46382:SF1">
    <property type="entry name" value="PHOSPHATIDATE CYTIDYLYLTRANSFERASE"/>
    <property type="match status" value="1"/>
</dbReference>
<feature type="transmembrane region" description="Helical" evidence="20">
    <location>
        <begin position="237"/>
        <end position="256"/>
    </location>
</feature>
<feature type="transmembrane region" description="Helical" evidence="20">
    <location>
        <begin position="262"/>
        <end position="282"/>
    </location>
</feature>
<evidence type="ECO:0000256" key="2">
    <source>
        <dbReference type="ARBA" id="ARBA00004651"/>
    </source>
</evidence>
<dbReference type="InterPro" id="IPR000374">
    <property type="entry name" value="PC_trans"/>
</dbReference>
<feature type="transmembrane region" description="Helical" evidence="20">
    <location>
        <begin position="132"/>
        <end position="150"/>
    </location>
</feature>
<evidence type="ECO:0000256" key="5">
    <source>
        <dbReference type="ARBA" id="ARBA00010185"/>
    </source>
</evidence>
<keyword evidence="22" id="KW-1185">Reference proteome</keyword>
<reference evidence="21 22" key="1">
    <citation type="submission" date="2024-10" db="EMBL/GenBank/DDBJ databases">
        <title>The Natural Products Discovery Center: Release of the First 8490 Sequenced Strains for Exploring Actinobacteria Biosynthetic Diversity.</title>
        <authorList>
            <person name="Kalkreuter E."/>
            <person name="Kautsar S.A."/>
            <person name="Yang D."/>
            <person name="Bader C.D."/>
            <person name="Teijaro C.N."/>
            <person name="Fluegel L."/>
            <person name="Davis C.M."/>
            <person name="Simpson J.R."/>
            <person name="Lauterbach L."/>
            <person name="Steele A.D."/>
            <person name="Gui C."/>
            <person name="Meng S."/>
            <person name="Li G."/>
            <person name="Viehrig K."/>
            <person name="Ye F."/>
            <person name="Su P."/>
            <person name="Kiefer A.F."/>
            <person name="Nichols A."/>
            <person name="Cepeda A.J."/>
            <person name="Yan W."/>
            <person name="Fan B."/>
            <person name="Jiang Y."/>
            <person name="Adhikari A."/>
            <person name="Zheng C.-J."/>
            <person name="Schuster L."/>
            <person name="Cowan T.M."/>
            <person name="Smanski M.J."/>
            <person name="Chevrette M.G."/>
            <person name="De Carvalho L.P.S."/>
            <person name="Shen B."/>
        </authorList>
    </citation>
    <scope>NUCLEOTIDE SEQUENCE [LARGE SCALE GENOMIC DNA]</scope>
    <source>
        <strain evidence="21 22">NPDC006488</strain>
    </source>
</reference>
<protein>
    <recommendedName>
        <fullName evidence="7 18">Phosphatidate cytidylyltransferase</fullName>
        <ecNumber evidence="6 18">2.7.7.41</ecNumber>
    </recommendedName>
</protein>
<dbReference type="Proteomes" id="UP001601303">
    <property type="component" value="Unassembled WGS sequence"/>
</dbReference>
<feature type="transmembrane region" description="Helical" evidence="20">
    <location>
        <begin position="184"/>
        <end position="202"/>
    </location>
</feature>
<evidence type="ECO:0000313" key="21">
    <source>
        <dbReference type="EMBL" id="MFE9600728.1"/>
    </source>
</evidence>
<comment type="caution">
    <text evidence="21">The sequence shown here is derived from an EMBL/GenBank/DDBJ whole genome shotgun (WGS) entry which is preliminary data.</text>
</comment>
<evidence type="ECO:0000256" key="16">
    <source>
        <dbReference type="ARBA" id="ARBA00023209"/>
    </source>
</evidence>
<comment type="subcellular location">
    <subcellularLocation>
        <location evidence="2">Cell membrane</location>
        <topology evidence="2">Multi-pass membrane protein</topology>
    </subcellularLocation>
</comment>
<feature type="compositionally biased region" description="Polar residues" evidence="19">
    <location>
        <begin position="83"/>
        <end position="100"/>
    </location>
</feature>
<evidence type="ECO:0000313" key="22">
    <source>
        <dbReference type="Proteomes" id="UP001601303"/>
    </source>
</evidence>
<evidence type="ECO:0000256" key="18">
    <source>
        <dbReference type="RuleBase" id="RU003938"/>
    </source>
</evidence>
<dbReference type="EMBL" id="JBIAHM010000006">
    <property type="protein sequence ID" value="MFE9600728.1"/>
    <property type="molecule type" value="Genomic_DNA"/>
</dbReference>
<evidence type="ECO:0000256" key="4">
    <source>
        <dbReference type="ARBA" id="ARBA00005189"/>
    </source>
</evidence>
<evidence type="ECO:0000256" key="19">
    <source>
        <dbReference type="SAM" id="MobiDB-lite"/>
    </source>
</evidence>
<feature type="compositionally biased region" description="Pro residues" evidence="19">
    <location>
        <begin position="109"/>
        <end position="122"/>
    </location>
</feature>
<comment type="pathway">
    <text evidence="4">Lipid metabolism.</text>
</comment>
<keyword evidence="12 18" id="KW-0548">Nucleotidyltransferase</keyword>
<keyword evidence="8" id="KW-1003">Cell membrane</keyword>
<evidence type="ECO:0000256" key="13">
    <source>
        <dbReference type="ARBA" id="ARBA00022989"/>
    </source>
</evidence>
<sequence>MNDSSWGAPPQAGYWGPSDQGPVQGAAPAGPTYDAPEAQQTRPMPTVPDEPAYGGHQDDDRGAARLSGPLFRDETQQPPYDARQSSAYDPRTQPSDTPQAQPYGAVPQNPEPMPDVPPPAPAPQKKSAGRDLGAAIGVGVGLGAIIIASLFVVKAVFVGVIAVAVVVGLWELTSRLQERKGIKAPLVPLAVGGAAMVVAGYVRGPEGAWVAMALTALAVLVWRMTEPPEGYLKDVTAGVFAAFYVPFLATFVALMLTADDGAWRVMTFLLLTVVSDTGAYAVGWRFGTHKLAPRISPGKTREGLFGAVSFAMVAGALCMQFLIDDGSWWQGLVLGLAVAASATLGDLGESMIKRDLGIKDMGTLLPGHGGIMDRLDSLLPTAPVVWLLMVLFVGSG</sequence>
<dbReference type="PANTHER" id="PTHR46382">
    <property type="entry name" value="PHOSPHATIDATE CYTIDYLYLTRANSFERASE"/>
    <property type="match status" value="1"/>
</dbReference>
<evidence type="ECO:0000256" key="15">
    <source>
        <dbReference type="ARBA" id="ARBA00023136"/>
    </source>
</evidence>
<evidence type="ECO:0000256" key="9">
    <source>
        <dbReference type="ARBA" id="ARBA00022516"/>
    </source>
</evidence>
<comment type="pathway">
    <text evidence="3 18">Phospholipid metabolism; CDP-diacylglycerol biosynthesis; CDP-diacylglycerol from sn-glycerol 3-phosphate: step 3/3.</text>
</comment>
<gene>
    <name evidence="21" type="ORF">ACFYNQ_19435</name>
</gene>
<evidence type="ECO:0000256" key="6">
    <source>
        <dbReference type="ARBA" id="ARBA00012487"/>
    </source>
</evidence>
<keyword evidence="15 20" id="KW-0472">Membrane</keyword>
<evidence type="ECO:0000256" key="11">
    <source>
        <dbReference type="ARBA" id="ARBA00022692"/>
    </source>
</evidence>
<evidence type="ECO:0000256" key="14">
    <source>
        <dbReference type="ARBA" id="ARBA00023098"/>
    </source>
</evidence>
<keyword evidence="10 18" id="KW-0808">Transferase</keyword>
<dbReference type="GO" id="GO:0004605">
    <property type="term" value="F:phosphatidate cytidylyltransferase activity"/>
    <property type="evidence" value="ECO:0007669"/>
    <property type="project" value="UniProtKB-EC"/>
</dbReference>
<organism evidence="21 22">
    <name type="scientific">Streptomyces hokutonensis</name>
    <dbReference type="NCBI Taxonomy" id="1306990"/>
    <lineage>
        <taxon>Bacteria</taxon>
        <taxon>Bacillati</taxon>
        <taxon>Actinomycetota</taxon>
        <taxon>Actinomycetes</taxon>
        <taxon>Kitasatosporales</taxon>
        <taxon>Streptomycetaceae</taxon>
        <taxon>Streptomyces</taxon>
    </lineage>
</organism>
<feature type="transmembrane region" description="Helical" evidence="20">
    <location>
        <begin position="156"/>
        <end position="172"/>
    </location>
</feature>
<keyword evidence="14" id="KW-0443">Lipid metabolism</keyword>
<keyword evidence="17" id="KW-1208">Phospholipid metabolism</keyword>
<dbReference type="RefSeq" id="WP_388107416.1">
    <property type="nucleotide sequence ID" value="NZ_JBIAHM010000006.1"/>
</dbReference>
<keyword evidence="13 20" id="KW-1133">Transmembrane helix</keyword>
<evidence type="ECO:0000256" key="3">
    <source>
        <dbReference type="ARBA" id="ARBA00005119"/>
    </source>
</evidence>
<evidence type="ECO:0000256" key="17">
    <source>
        <dbReference type="ARBA" id="ARBA00023264"/>
    </source>
</evidence>
<feature type="transmembrane region" description="Helical" evidence="20">
    <location>
        <begin position="208"/>
        <end position="225"/>
    </location>
</feature>
<keyword evidence="16" id="KW-0594">Phospholipid biosynthesis</keyword>
<accession>A0ABW6M5Y7</accession>
<dbReference type="Pfam" id="PF01148">
    <property type="entry name" value="CTP_transf_1"/>
    <property type="match status" value="1"/>
</dbReference>
<evidence type="ECO:0000256" key="10">
    <source>
        <dbReference type="ARBA" id="ARBA00022679"/>
    </source>
</evidence>
<feature type="region of interest" description="Disordered" evidence="19">
    <location>
        <begin position="1"/>
        <end position="128"/>
    </location>
</feature>
<comment type="catalytic activity">
    <reaction evidence="1 18">
        <text>a 1,2-diacyl-sn-glycero-3-phosphate + CTP + H(+) = a CDP-1,2-diacyl-sn-glycerol + diphosphate</text>
        <dbReference type="Rhea" id="RHEA:16229"/>
        <dbReference type="ChEBI" id="CHEBI:15378"/>
        <dbReference type="ChEBI" id="CHEBI:33019"/>
        <dbReference type="ChEBI" id="CHEBI:37563"/>
        <dbReference type="ChEBI" id="CHEBI:58332"/>
        <dbReference type="ChEBI" id="CHEBI:58608"/>
        <dbReference type="EC" id="2.7.7.41"/>
    </reaction>
</comment>
<evidence type="ECO:0000256" key="12">
    <source>
        <dbReference type="ARBA" id="ARBA00022695"/>
    </source>
</evidence>
<feature type="transmembrane region" description="Helical" evidence="20">
    <location>
        <begin position="378"/>
        <end position="395"/>
    </location>
</feature>
<name>A0ABW6M5Y7_9ACTN</name>
<keyword evidence="9" id="KW-0444">Lipid biosynthesis</keyword>